<dbReference type="OMA" id="NTISPRM"/>
<dbReference type="PANTHER" id="PTHR24252:SF20">
    <property type="entry name" value="LOW QUALITY PROTEIN: TRANSMEMBRANE PROTEASE SERINE 6"/>
    <property type="match status" value="1"/>
</dbReference>
<dbReference type="Pfam" id="PF00089">
    <property type="entry name" value="Trypsin"/>
    <property type="match status" value="1"/>
</dbReference>
<dbReference type="InterPro" id="IPR001254">
    <property type="entry name" value="Trypsin_dom"/>
</dbReference>
<dbReference type="InterPro" id="IPR009003">
    <property type="entry name" value="Peptidase_S1_PA"/>
</dbReference>
<dbReference type="PROSITE" id="PS00135">
    <property type="entry name" value="TRYPSIN_SER"/>
    <property type="match status" value="1"/>
</dbReference>
<dbReference type="Proteomes" id="UP000472267">
    <property type="component" value="Chromosome 6"/>
</dbReference>
<name>A0A672GIB8_SALFA</name>
<dbReference type="InterPro" id="IPR001314">
    <property type="entry name" value="Peptidase_S1A"/>
</dbReference>
<keyword evidence="2" id="KW-0378">Hydrolase</keyword>
<evidence type="ECO:0000256" key="2">
    <source>
        <dbReference type="ARBA" id="ARBA00022801"/>
    </source>
</evidence>
<dbReference type="PRINTS" id="PR00722">
    <property type="entry name" value="CHYMOTRYPSIN"/>
</dbReference>
<keyword evidence="4" id="KW-1015">Disulfide bond</keyword>
<dbReference type="GO" id="GO:0004252">
    <property type="term" value="F:serine-type endopeptidase activity"/>
    <property type="evidence" value="ECO:0007669"/>
    <property type="project" value="InterPro"/>
</dbReference>
<evidence type="ECO:0000256" key="4">
    <source>
        <dbReference type="ARBA" id="ARBA00023157"/>
    </source>
</evidence>
<sequence>LHSLYSPSMWTVYLGKLTLRRSSPTEEVARVQQIVLHHFYDEESHDYDLALLRLDRPAAALLAGHARPACLPPPTHQLEPGLLCWVTGWGALRHPAHSSNMLQKVDVRLVSEEACVRSYGNLVTPRMLCAGYRSGKKDACQGDSGGPLVCQEPSGRWFLAGVVSWGRGCGRPDYYGVYTRITRLTGWIKKVISDSAL</sequence>
<feature type="domain" description="Peptidase S1" evidence="5">
    <location>
        <begin position="1"/>
        <end position="193"/>
    </location>
</feature>
<dbReference type="InterPro" id="IPR043504">
    <property type="entry name" value="Peptidase_S1_PA_chymotrypsin"/>
</dbReference>
<dbReference type="PANTHER" id="PTHR24252">
    <property type="entry name" value="ACROSIN-RELATED"/>
    <property type="match status" value="1"/>
</dbReference>
<dbReference type="SUPFAM" id="SSF50494">
    <property type="entry name" value="Trypsin-like serine proteases"/>
    <property type="match status" value="1"/>
</dbReference>
<reference evidence="6" key="2">
    <citation type="submission" date="2025-08" db="UniProtKB">
        <authorList>
            <consortium name="Ensembl"/>
        </authorList>
    </citation>
    <scope>IDENTIFICATION</scope>
</reference>
<protein>
    <recommendedName>
        <fullName evidence="5">Peptidase S1 domain-containing protein</fullName>
    </recommendedName>
</protein>
<dbReference type="GO" id="GO:0006508">
    <property type="term" value="P:proteolysis"/>
    <property type="evidence" value="ECO:0007669"/>
    <property type="project" value="UniProtKB-KW"/>
</dbReference>
<dbReference type="SMART" id="SM00020">
    <property type="entry name" value="Tryp_SPc"/>
    <property type="match status" value="1"/>
</dbReference>
<dbReference type="Ensembl" id="ENSSFAT00005011543.1">
    <property type="protein sequence ID" value="ENSSFAP00005011069.1"/>
    <property type="gene ID" value="ENSSFAG00005006192.1"/>
</dbReference>
<dbReference type="CDD" id="cd00190">
    <property type="entry name" value="Tryp_SPc"/>
    <property type="match status" value="1"/>
</dbReference>
<reference evidence="6" key="3">
    <citation type="submission" date="2025-09" db="UniProtKB">
        <authorList>
            <consortium name="Ensembl"/>
        </authorList>
    </citation>
    <scope>IDENTIFICATION</scope>
</reference>
<dbReference type="AlphaFoldDB" id="A0A672GIB8"/>
<reference evidence="6" key="1">
    <citation type="submission" date="2019-06" db="EMBL/GenBank/DDBJ databases">
        <authorList>
            <consortium name="Wellcome Sanger Institute Data Sharing"/>
        </authorList>
    </citation>
    <scope>NUCLEOTIDE SEQUENCE [LARGE SCALE GENOMIC DNA]</scope>
</reference>
<keyword evidence="3" id="KW-0720">Serine protease</keyword>
<dbReference type="InterPro" id="IPR033116">
    <property type="entry name" value="TRYPSIN_SER"/>
</dbReference>
<evidence type="ECO:0000256" key="3">
    <source>
        <dbReference type="ARBA" id="ARBA00022825"/>
    </source>
</evidence>
<evidence type="ECO:0000313" key="6">
    <source>
        <dbReference type="Ensembl" id="ENSSFAP00005011069.1"/>
    </source>
</evidence>
<accession>A0A672GIB8</accession>
<organism evidence="6 7">
    <name type="scientific">Salarias fasciatus</name>
    <name type="common">Jewelled blenny</name>
    <name type="synonym">Blennius fasciatus</name>
    <dbReference type="NCBI Taxonomy" id="181472"/>
    <lineage>
        <taxon>Eukaryota</taxon>
        <taxon>Metazoa</taxon>
        <taxon>Chordata</taxon>
        <taxon>Craniata</taxon>
        <taxon>Vertebrata</taxon>
        <taxon>Euteleostomi</taxon>
        <taxon>Actinopterygii</taxon>
        <taxon>Neopterygii</taxon>
        <taxon>Teleostei</taxon>
        <taxon>Neoteleostei</taxon>
        <taxon>Acanthomorphata</taxon>
        <taxon>Ovalentaria</taxon>
        <taxon>Blenniimorphae</taxon>
        <taxon>Blenniiformes</taxon>
        <taxon>Blennioidei</taxon>
        <taxon>Blenniidae</taxon>
        <taxon>Salariinae</taxon>
        <taxon>Salarias</taxon>
    </lineage>
</organism>
<dbReference type="Gene3D" id="2.40.10.10">
    <property type="entry name" value="Trypsin-like serine proteases"/>
    <property type="match status" value="2"/>
</dbReference>
<dbReference type="InParanoid" id="A0A672GIB8"/>
<dbReference type="PROSITE" id="PS50240">
    <property type="entry name" value="TRYPSIN_DOM"/>
    <property type="match status" value="1"/>
</dbReference>
<keyword evidence="1" id="KW-0645">Protease</keyword>
<evidence type="ECO:0000256" key="1">
    <source>
        <dbReference type="ARBA" id="ARBA00022670"/>
    </source>
</evidence>
<evidence type="ECO:0000259" key="5">
    <source>
        <dbReference type="PROSITE" id="PS50240"/>
    </source>
</evidence>
<proteinExistence type="predicted"/>
<dbReference type="FunFam" id="2.40.10.10:FF:000003">
    <property type="entry name" value="Transmembrane serine protease 3"/>
    <property type="match status" value="1"/>
</dbReference>
<evidence type="ECO:0000313" key="7">
    <source>
        <dbReference type="Proteomes" id="UP000472267"/>
    </source>
</evidence>
<keyword evidence="7" id="KW-1185">Reference proteome</keyword>